<gene>
    <name evidence="2" type="ORF">RMSM_03077</name>
</gene>
<accession>M5RL05</accession>
<reference evidence="2 3" key="1">
    <citation type="journal article" date="2013" name="Mar. Genomics">
        <title>Expression of sulfatases in Rhodopirellula baltica and the diversity of sulfatases in the genus Rhodopirellula.</title>
        <authorList>
            <person name="Wegner C.E."/>
            <person name="Richter-Heitmann T."/>
            <person name="Klindworth A."/>
            <person name="Klockow C."/>
            <person name="Richter M."/>
            <person name="Achstetter T."/>
            <person name="Glockner F.O."/>
            <person name="Harder J."/>
        </authorList>
    </citation>
    <scope>NUCLEOTIDE SEQUENCE [LARGE SCALE GENOMIC DNA]</scope>
    <source>
        <strain evidence="2 3">SM1</strain>
    </source>
</reference>
<dbReference type="AlphaFoldDB" id="M5RL05"/>
<feature type="region of interest" description="Disordered" evidence="1">
    <location>
        <begin position="25"/>
        <end position="44"/>
    </location>
</feature>
<dbReference type="PATRIC" id="fig|1265738.3.peg.3076"/>
<protein>
    <submittedName>
        <fullName evidence="2">Uncharacterized protein</fullName>
    </submittedName>
</protein>
<dbReference type="Proteomes" id="UP000011991">
    <property type="component" value="Unassembled WGS sequence"/>
</dbReference>
<sequence>MPRSDSVLGRLIKEQNENAQISLVKRGKQSPDRFVNRPNSLHGI</sequence>
<organism evidence="2 3">
    <name type="scientific">Rhodopirellula maiorica SM1</name>
    <dbReference type="NCBI Taxonomy" id="1265738"/>
    <lineage>
        <taxon>Bacteria</taxon>
        <taxon>Pseudomonadati</taxon>
        <taxon>Planctomycetota</taxon>
        <taxon>Planctomycetia</taxon>
        <taxon>Pirellulales</taxon>
        <taxon>Pirellulaceae</taxon>
        <taxon>Novipirellula</taxon>
    </lineage>
</organism>
<evidence type="ECO:0000256" key="1">
    <source>
        <dbReference type="SAM" id="MobiDB-lite"/>
    </source>
</evidence>
<name>M5RL05_9BACT</name>
<comment type="caution">
    <text evidence="2">The sequence shown here is derived from an EMBL/GenBank/DDBJ whole genome shotgun (WGS) entry which is preliminary data.</text>
</comment>
<evidence type="ECO:0000313" key="2">
    <source>
        <dbReference type="EMBL" id="EMI19995.1"/>
    </source>
</evidence>
<keyword evidence="3" id="KW-1185">Reference proteome</keyword>
<dbReference type="EMBL" id="ANOG01000445">
    <property type="protein sequence ID" value="EMI19995.1"/>
    <property type="molecule type" value="Genomic_DNA"/>
</dbReference>
<proteinExistence type="predicted"/>
<evidence type="ECO:0000313" key="3">
    <source>
        <dbReference type="Proteomes" id="UP000011991"/>
    </source>
</evidence>